<protein>
    <submittedName>
        <fullName evidence="1">Uncharacterized protein</fullName>
    </submittedName>
</protein>
<reference evidence="1 2" key="1">
    <citation type="submission" date="2016-09" db="EMBL/GenBank/DDBJ databases">
        <authorList>
            <person name="Capua I."/>
            <person name="De Benedictis P."/>
            <person name="Joannis T."/>
            <person name="Lombin L.H."/>
            <person name="Cattoli G."/>
        </authorList>
    </citation>
    <scope>NUCLEOTIDE SEQUENCE [LARGE SCALE GENOMIC DNA]</scope>
    <source>
        <strain evidence="1 2">LMG 25899</strain>
    </source>
</reference>
<dbReference type="AlphaFoldDB" id="A0A1E5L0C9"/>
<gene>
    <name evidence="1" type="ORF">BCR26_09095</name>
</gene>
<dbReference type="STRING" id="762845.BCR26_09095"/>
<evidence type="ECO:0000313" key="2">
    <source>
        <dbReference type="Proteomes" id="UP000095256"/>
    </source>
</evidence>
<comment type="caution">
    <text evidence="1">The sequence shown here is derived from an EMBL/GenBank/DDBJ whole genome shotgun (WGS) entry which is preliminary data.</text>
</comment>
<organism evidence="1 2">
    <name type="scientific">Enterococcus rivorum</name>
    <dbReference type="NCBI Taxonomy" id="762845"/>
    <lineage>
        <taxon>Bacteria</taxon>
        <taxon>Bacillati</taxon>
        <taxon>Bacillota</taxon>
        <taxon>Bacilli</taxon>
        <taxon>Lactobacillales</taxon>
        <taxon>Enterococcaceae</taxon>
        <taxon>Enterococcus</taxon>
    </lineage>
</organism>
<accession>A0A1E5L0C9</accession>
<keyword evidence="2" id="KW-1185">Reference proteome</keyword>
<dbReference type="EMBL" id="MIEK01000005">
    <property type="protein sequence ID" value="OEH83622.1"/>
    <property type="molecule type" value="Genomic_DNA"/>
</dbReference>
<proteinExistence type="predicted"/>
<evidence type="ECO:0000313" key="1">
    <source>
        <dbReference type="EMBL" id="OEH83622.1"/>
    </source>
</evidence>
<name>A0A1E5L0C9_9ENTE</name>
<dbReference type="RefSeq" id="WP_069697495.1">
    <property type="nucleotide sequence ID" value="NZ_JAGGMA010000012.1"/>
</dbReference>
<dbReference type="Proteomes" id="UP000095256">
    <property type="component" value="Unassembled WGS sequence"/>
</dbReference>
<sequence>MAEERYKTKELLAELVQFLEEQPTKKVVVEDYFKRTKGTQKWTKPRVIACYKAIQEAKTTQIQMDYVSVQRSEETWAYCMRVTLPTAKK</sequence>